<protein>
    <submittedName>
        <fullName evidence="3">Uncharacterized protein</fullName>
    </submittedName>
</protein>
<name>A0A0R3N171_9BRAD</name>
<dbReference type="OrthoDB" id="8232966at2"/>
<dbReference type="SUPFAM" id="SSF47823">
    <property type="entry name" value="lambda integrase-like, N-terminal domain"/>
    <property type="match status" value="1"/>
</dbReference>
<evidence type="ECO:0000256" key="2">
    <source>
        <dbReference type="SAM" id="MobiDB-lite"/>
    </source>
</evidence>
<dbReference type="EMBL" id="LLYA01000158">
    <property type="protein sequence ID" value="KRR23715.1"/>
    <property type="molecule type" value="Genomic_DNA"/>
</dbReference>
<dbReference type="Gene3D" id="1.10.150.130">
    <property type="match status" value="1"/>
</dbReference>
<dbReference type="GO" id="GO:0003677">
    <property type="term" value="F:DNA binding"/>
    <property type="evidence" value="ECO:0007669"/>
    <property type="project" value="UniProtKB-KW"/>
</dbReference>
<reference evidence="3 4" key="1">
    <citation type="submission" date="2014-03" db="EMBL/GenBank/DDBJ databases">
        <title>Bradyrhizobium valentinum sp. nov., isolated from effective nodules of Lupinus mariae-josephae, a lupine endemic of basic-lime soils in Eastern Spain.</title>
        <authorList>
            <person name="Duran D."/>
            <person name="Rey L."/>
            <person name="Navarro A."/>
            <person name="Busquets A."/>
            <person name="Imperial J."/>
            <person name="Ruiz-Argueso T."/>
        </authorList>
    </citation>
    <scope>NUCLEOTIDE SEQUENCE [LARGE SCALE GENOMIC DNA]</scope>
    <source>
        <strain evidence="3 4">Ro19</strain>
    </source>
</reference>
<dbReference type="InterPro" id="IPR010998">
    <property type="entry name" value="Integrase_recombinase_N"/>
</dbReference>
<proteinExistence type="predicted"/>
<dbReference type="Proteomes" id="UP000052023">
    <property type="component" value="Unassembled WGS sequence"/>
</dbReference>
<evidence type="ECO:0000313" key="3">
    <source>
        <dbReference type="EMBL" id="KRR23715.1"/>
    </source>
</evidence>
<keyword evidence="1" id="KW-0238">DNA-binding</keyword>
<accession>A0A0R3N171</accession>
<evidence type="ECO:0000313" key="4">
    <source>
        <dbReference type="Proteomes" id="UP000052023"/>
    </source>
</evidence>
<keyword evidence="4" id="KW-1185">Reference proteome</keyword>
<gene>
    <name evidence="3" type="ORF">CQ13_26935</name>
</gene>
<sequence>MRPTINPVLAALARARMQAAPMFAKWCELHGLSPCPAAPAHVARFVVDCAPLGIERLWLAVQDISRLHVSAGLADPTLGGAAAAAISNLAGIDPPRSWPNDRKQRFKSLPYDLQVYVAAHEAQREKALRRAQNEAATARHKLAAYQKNETRTNEESKSNENDTHPNA</sequence>
<feature type="compositionally biased region" description="Basic and acidic residues" evidence="2">
    <location>
        <begin position="148"/>
        <end position="167"/>
    </location>
</feature>
<organism evidence="3 4">
    <name type="scientific">Bradyrhizobium retamae</name>
    <dbReference type="NCBI Taxonomy" id="1300035"/>
    <lineage>
        <taxon>Bacteria</taxon>
        <taxon>Pseudomonadati</taxon>
        <taxon>Pseudomonadota</taxon>
        <taxon>Alphaproteobacteria</taxon>
        <taxon>Hyphomicrobiales</taxon>
        <taxon>Nitrobacteraceae</taxon>
        <taxon>Bradyrhizobium</taxon>
    </lineage>
</organism>
<feature type="region of interest" description="Disordered" evidence="2">
    <location>
        <begin position="129"/>
        <end position="167"/>
    </location>
</feature>
<comment type="caution">
    <text evidence="3">The sequence shown here is derived from an EMBL/GenBank/DDBJ whole genome shotgun (WGS) entry which is preliminary data.</text>
</comment>
<dbReference type="AlphaFoldDB" id="A0A0R3N171"/>
<dbReference type="RefSeq" id="WP_057844527.1">
    <property type="nucleotide sequence ID" value="NZ_LLYA01000158.1"/>
</dbReference>
<evidence type="ECO:0000256" key="1">
    <source>
        <dbReference type="ARBA" id="ARBA00023125"/>
    </source>
</evidence>